<feature type="domain" description="FAS1-like dehydratase" evidence="1">
    <location>
        <begin position="8"/>
        <end position="141"/>
    </location>
</feature>
<dbReference type="AlphaFoldDB" id="A0A7I7VYJ1"/>
<dbReference type="Pfam" id="PF13452">
    <property type="entry name" value="FAS1_DH_region"/>
    <property type="match status" value="1"/>
</dbReference>
<dbReference type="InterPro" id="IPR029069">
    <property type="entry name" value="HotDog_dom_sf"/>
</dbReference>
<dbReference type="Gene3D" id="3.10.129.10">
    <property type="entry name" value="Hotdog Thioesterase"/>
    <property type="match status" value="1"/>
</dbReference>
<protein>
    <recommendedName>
        <fullName evidence="1">FAS1-like dehydratase domain-containing protein</fullName>
    </recommendedName>
</protein>
<dbReference type="InterPro" id="IPR016709">
    <property type="entry name" value="HadA-like"/>
</dbReference>
<sequence length="151" mass="16582">MDVVDESLTGRDLGTMTFPVDRSKVREFARSLADRDPVYTDVNAARAAGFADIPVPPTFVVSSAHWREDDDMVAALGLDLRRVLHGECGWEYHGPVVVGDELTASRRVSGVTTREGKRGGTMTMISIQTDFTNQRDELVVRQTDVLIETGG</sequence>
<evidence type="ECO:0000259" key="1">
    <source>
        <dbReference type="Pfam" id="PF13452"/>
    </source>
</evidence>
<name>A0A7I7VYJ1_9MYCO</name>
<dbReference type="KEGG" id="mdr:MDOR_39660"/>
<dbReference type="CDD" id="cd03441">
    <property type="entry name" value="R_hydratase_like"/>
    <property type="match status" value="1"/>
</dbReference>
<evidence type="ECO:0000313" key="2">
    <source>
        <dbReference type="EMBL" id="BBZ09797.1"/>
    </source>
</evidence>
<dbReference type="Proteomes" id="UP000467201">
    <property type="component" value="Chromosome"/>
</dbReference>
<organism evidence="2 3">
    <name type="scientific">Mycolicibacterium doricum</name>
    <dbReference type="NCBI Taxonomy" id="126673"/>
    <lineage>
        <taxon>Bacteria</taxon>
        <taxon>Bacillati</taxon>
        <taxon>Actinomycetota</taxon>
        <taxon>Actinomycetes</taxon>
        <taxon>Mycobacteriales</taxon>
        <taxon>Mycobacteriaceae</taxon>
        <taxon>Mycolicibacterium</taxon>
    </lineage>
</organism>
<proteinExistence type="predicted"/>
<dbReference type="EMBL" id="AP022605">
    <property type="protein sequence ID" value="BBZ09797.1"/>
    <property type="molecule type" value="Genomic_DNA"/>
</dbReference>
<evidence type="ECO:0000313" key="3">
    <source>
        <dbReference type="Proteomes" id="UP000467201"/>
    </source>
</evidence>
<accession>A0A7I7VYJ1</accession>
<dbReference type="PIRSF" id="PIRSF018072">
    <property type="entry name" value="UCP018072"/>
    <property type="match status" value="1"/>
</dbReference>
<gene>
    <name evidence="2" type="ORF">MDOR_39660</name>
</gene>
<dbReference type="InterPro" id="IPR039569">
    <property type="entry name" value="FAS1-like_DH_region"/>
</dbReference>
<reference evidence="2 3" key="1">
    <citation type="journal article" date="2019" name="Emerg. Microbes Infect.">
        <title>Comprehensive subspecies identification of 175 nontuberculous mycobacteria species based on 7547 genomic profiles.</title>
        <authorList>
            <person name="Matsumoto Y."/>
            <person name="Kinjo T."/>
            <person name="Motooka D."/>
            <person name="Nabeya D."/>
            <person name="Jung N."/>
            <person name="Uechi K."/>
            <person name="Horii T."/>
            <person name="Iida T."/>
            <person name="Fujita J."/>
            <person name="Nakamura S."/>
        </authorList>
    </citation>
    <scope>NUCLEOTIDE SEQUENCE [LARGE SCALE GENOMIC DNA]</scope>
    <source>
        <strain evidence="2 3">JCM 12405</strain>
    </source>
</reference>
<dbReference type="SUPFAM" id="SSF54637">
    <property type="entry name" value="Thioesterase/thiol ester dehydrase-isomerase"/>
    <property type="match status" value="1"/>
</dbReference>